<sequence>MNARTACAVVGGGPAGMVLGLILARAGVDVTVLEKHPDFLRDFRGDTVHPTTLRLLDELGLWPRFEALPHSRISEASIDVAPGRSVTMVDFGRLRRQPHPYIAMVPQWDLLNLLADAGRAEPTFTLRMSTEATGLLWEGDRVSGVRYRDADGEGELHADLTIGCDGRGSLVRRDAGLDVREFPVGFDVWWFRLPRHEDNAIYTLVPRVMPGKAMIVIPREGYLQIALLIPKGTDAQQRARGLDAFRADVLALLPEAGHTVDAITSLDEVKMLDVRLNRLRRWHTHGLLCIGDAAHAMSPAGGVGINMAVQDGVATARLLAEPLRRGTVSDRDLARVRRRRVVPTAVTQALQRQMDARLLGPIVRGGEVSLPSVAGLVERAPWLTGVPAYLVGVGVRPERAPAFARRPPA</sequence>
<dbReference type="SUPFAM" id="SSF51905">
    <property type="entry name" value="FAD/NAD(P)-binding domain"/>
    <property type="match status" value="1"/>
</dbReference>
<dbReference type="Proteomes" id="UP000550501">
    <property type="component" value="Unassembled WGS sequence"/>
</dbReference>
<dbReference type="AlphaFoldDB" id="A0A839PZP1"/>
<organism evidence="3 4">
    <name type="scientific">Mycolicibacterium iranicum</name>
    <name type="common">Mycobacterium iranicum</name>
    <dbReference type="NCBI Taxonomy" id="912594"/>
    <lineage>
        <taxon>Bacteria</taxon>
        <taxon>Bacillati</taxon>
        <taxon>Actinomycetota</taxon>
        <taxon>Actinomycetes</taxon>
        <taxon>Mycobacteriales</taxon>
        <taxon>Mycobacteriaceae</taxon>
        <taxon>Mycolicibacterium</taxon>
    </lineage>
</organism>
<evidence type="ECO:0000256" key="1">
    <source>
        <dbReference type="ARBA" id="ARBA00023002"/>
    </source>
</evidence>
<gene>
    <name evidence="3" type="ORF">FHR72_000100</name>
</gene>
<dbReference type="NCBIfam" id="NF004834">
    <property type="entry name" value="PRK06185.1-3"/>
    <property type="match status" value="1"/>
</dbReference>
<proteinExistence type="predicted"/>
<keyword evidence="4" id="KW-1185">Reference proteome</keyword>
<dbReference type="InterPro" id="IPR050631">
    <property type="entry name" value="PheA/TfdB_FAD_monoxygenase"/>
</dbReference>
<evidence type="ECO:0000313" key="4">
    <source>
        <dbReference type="Proteomes" id="UP000550501"/>
    </source>
</evidence>
<evidence type="ECO:0000313" key="3">
    <source>
        <dbReference type="EMBL" id="MBB2988643.1"/>
    </source>
</evidence>
<comment type="caution">
    <text evidence="3">The sequence shown here is derived from an EMBL/GenBank/DDBJ whole genome shotgun (WGS) entry which is preliminary data.</text>
</comment>
<keyword evidence="1" id="KW-0560">Oxidoreductase</keyword>
<feature type="domain" description="FAD-binding" evidence="2">
    <location>
        <begin position="5"/>
        <end position="347"/>
    </location>
</feature>
<dbReference type="Gene3D" id="3.50.50.60">
    <property type="entry name" value="FAD/NAD(P)-binding domain"/>
    <property type="match status" value="1"/>
</dbReference>
<dbReference type="InterPro" id="IPR036188">
    <property type="entry name" value="FAD/NAD-bd_sf"/>
</dbReference>
<accession>A0A839PZP1</accession>
<dbReference type="EMBL" id="JACHVU010000001">
    <property type="protein sequence ID" value="MBB2988643.1"/>
    <property type="molecule type" value="Genomic_DNA"/>
</dbReference>
<dbReference type="PANTHER" id="PTHR43476">
    <property type="entry name" value="3-(3-HYDROXY-PHENYL)PROPIONATE/3-HYDROXYCINNAMIC ACID HYDROXYLASE"/>
    <property type="match status" value="1"/>
</dbReference>
<dbReference type="PRINTS" id="PR00420">
    <property type="entry name" value="RNGMNOXGNASE"/>
</dbReference>
<protein>
    <submittedName>
        <fullName evidence="3">2-polyprenyl-6-methoxyphenol hydroxylase-like FAD-dependent oxidoreductase</fullName>
    </submittedName>
</protein>
<reference evidence="3 4" key="1">
    <citation type="submission" date="2020-08" db="EMBL/GenBank/DDBJ databases">
        <title>The Agave Microbiome: Exploring the role of microbial communities in plant adaptations to desert environments.</title>
        <authorList>
            <person name="Partida-Martinez L.P."/>
        </authorList>
    </citation>
    <scope>NUCLEOTIDE SEQUENCE [LARGE SCALE GENOMIC DNA]</scope>
    <source>
        <strain evidence="3 4">AT2.18</strain>
    </source>
</reference>
<dbReference type="RefSeq" id="WP_183465957.1">
    <property type="nucleotide sequence ID" value="NZ_JACHVU010000001.1"/>
</dbReference>
<dbReference type="GO" id="GO:0071949">
    <property type="term" value="F:FAD binding"/>
    <property type="evidence" value="ECO:0007669"/>
    <property type="project" value="InterPro"/>
</dbReference>
<dbReference type="GO" id="GO:0016491">
    <property type="term" value="F:oxidoreductase activity"/>
    <property type="evidence" value="ECO:0007669"/>
    <property type="project" value="UniProtKB-KW"/>
</dbReference>
<evidence type="ECO:0000259" key="2">
    <source>
        <dbReference type="Pfam" id="PF01494"/>
    </source>
</evidence>
<dbReference type="Pfam" id="PF01494">
    <property type="entry name" value="FAD_binding_3"/>
    <property type="match status" value="1"/>
</dbReference>
<name>A0A839PZP1_MYCIR</name>
<dbReference type="PANTHER" id="PTHR43476:SF5">
    <property type="entry name" value="FAD-DEPENDENT MONOOXYGENASE"/>
    <property type="match status" value="1"/>
</dbReference>
<dbReference type="InterPro" id="IPR002938">
    <property type="entry name" value="FAD-bd"/>
</dbReference>
<dbReference type="NCBIfam" id="NF004833">
    <property type="entry name" value="PRK06185.1-1"/>
    <property type="match status" value="1"/>
</dbReference>